<dbReference type="AlphaFoldDB" id="A0A167JED5"/>
<dbReference type="EMBL" id="KV441027">
    <property type="protein sequence ID" value="OAD65827.1"/>
    <property type="molecule type" value="Genomic_DNA"/>
</dbReference>
<evidence type="ECO:0000256" key="6">
    <source>
        <dbReference type="SAM" id="MobiDB-lite"/>
    </source>
</evidence>
<dbReference type="InterPro" id="IPR036280">
    <property type="entry name" value="Multihaem_cyt_sf"/>
</dbReference>
<feature type="region of interest" description="Disordered" evidence="6">
    <location>
        <begin position="524"/>
        <end position="576"/>
    </location>
</feature>
<dbReference type="OrthoDB" id="1112565at2759"/>
<organism evidence="8 9">
    <name type="scientific">Phycomyces blakesleeanus (strain ATCC 8743b / DSM 1359 / FGSC 10004 / NBRC 33097 / NRRL 1555)</name>
    <dbReference type="NCBI Taxonomy" id="763407"/>
    <lineage>
        <taxon>Eukaryota</taxon>
        <taxon>Fungi</taxon>
        <taxon>Fungi incertae sedis</taxon>
        <taxon>Mucoromycota</taxon>
        <taxon>Mucoromycotina</taxon>
        <taxon>Mucoromycetes</taxon>
        <taxon>Mucorales</taxon>
        <taxon>Phycomycetaceae</taxon>
        <taxon>Phycomyces</taxon>
    </lineage>
</organism>
<feature type="compositionally biased region" description="Polar residues" evidence="6">
    <location>
        <begin position="200"/>
        <end position="215"/>
    </location>
</feature>
<dbReference type="PROSITE" id="PS50023">
    <property type="entry name" value="LIM_DOMAIN_2"/>
    <property type="match status" value="3"/>
</dbReference>
<reference evidence="9" key="1">
    <citation type="submission" date="2015-06" db="EMBL/GenBank/DDBJ databases">
        <title>Expansion of signal transduction pathways in fungi by whole-genome duplication.</title>
        <authorList>
            <consortium name="DOE Joint Genome Institute"/>
            <person name="Corrochano L.M."/>
            <person name="Kuo A."/>
            <person name="Marcet-Houben M."/>
            <person name="Polaino S."/>
            <person name="Salamov A."/>
            <person name="Villalobos J.M."/>
            <person name="Alvarez M.I."/>
            <person name="Avalos J."/>
            <person name="Benito E.P."/>
            <person name="Benoit I."/>
            <person name="Burger G."/>
            <person name="Camino L.P."/>
            <person name="Canovas D."/>
            <person name="Cerda-Olmedo E."/>
            <person name="Cheng J.-F."/>
            <person name="Dominguez A."/>
            <person name="Elias M."/>
            <person name="Eslava A.P."/>
            <person name="Glaser F."/>
            <person name="Grimwood J."/>
            <person name="Gutierrez G."/>
            <person name="Heitman J."/>
            <person name="Henrissat B."/>
            <person name="Iturriaga E.A."/>
            <person name="Lang B.F."/>
            <person name="Lavin J.L."/>
            <person name="Lee S."/>
            <person name="Li W."/>
            <person name="Lindquist E."/>
            <person name="Lopez-Garcia S."/>
            <person name="Luque E.M."/>
            <person name="Marcos A.T."/>
            <person name="Martin J."/>
            <person name="McCluskey K."/>
            <person name="Medina H.R."/>
            <person name="Miralles-Duran A."/>
            <person name="Miyazaki A."/>
            <person name="Munoz-Torres E."/>
            <person name="Oguiza J.A."/>
            <person name="Ohm R."/>
            <person name="Olmedo M."/>
            <person name="Orejas M."/>
            <person name="Ortiz-Castellanos L."/>
            <person name="Pisabarro A.G."/>
            <person name="Rodriguez-Romero J."/>
            <person name="Ruiz-Herrera J."/>
            <person name="Ruiz-Vazquez R."/>
            <person name="Sanz C."/>
            <person name="Schackwitz W."/>
            <person name="Schmutz J."/>
            <person name="Shahriari M."/>
            <person name="Shelest E."/>
            <person name="Silva-Franco F."/>
            <person name="Soanes D."/>
            <person name="Syed K."/>
            <person name="Tagua V.G."/>
            <person name="Talbot N.J."/>
            <person name="Thon M."/>
            <person name="De vries R.P."/>
            <person name="Wiebenga A."/>
            <person name="Yadav J.S."/>
            <person name="Braun E.L."/>
            <person name="Baker S."/>
            <person name="Garre V."/>
            <person name="Horwitz B."/>
            <person name="Torres-Martinez S."/>
            <person name="Idnurm A."/>
            <person name="Herrera-Estrella A."/>
            <person name="Gabaldon T."/>
            <person name="Grigoriev I.V."/>
        </authorList>
    </citation>
    <scope>NUCLEOTIDE SEQUENCE [LARGE SCALE GENOMIC DNA]</scope>
    <source>
        <strain evidence="9">NRRL 1555(-)</strain>
    </source>
</reference>
<keyword evidence="3 5" id="KW-0862">Zinc</keyword>
<feature type="domain" description="LIM zinc-binding" evidence="7">
    <location>
        <begin position="459"/>
        <end position="520"/>
    </location>
</feature>
<dbReference type="VEuPathDB" id="FungiDB:PHYBLDRAFT_175790"/>
<dbReference type="STRING" id="763407.A0A167JED5"/>
<keyword evidence="4 5" id="KW-0440">LIM domain</keyword>
<feature type="region of interest" description="Disordered" evidence="6">
    <location>
        <begin position="176"/>
        <end position="259"/>
    </location>
</feature>
<dbReference type="SUPFAM" id="SSF48695">
    <property type="entry name" value="Multiheme cytochromes"/>
    <property type="match status" value="1"/>
</dbReference>
<dbReference type="Proteomes" id="UP000077315">
    <property type="component" value="Unassembled WGS sequence"/>
</dbReference>
<feature type="domain" description="LIM zinc-binding" evidence="7">
    <location>
        <begin position="121"/>
        <end position="181"/>
    </location>
</feature>
<evidence type="ECO:0000313" key="9">
    <source>
        <dbReference type="Proteomes" id="UP000077315"/>
    </source>
</evidence>
<dbReference type="PROSITE" id="PS00478">
    <property type="entry name" value="LIM_DOMAIN_1"/>
    <property type="match status" value="3"/>
</dbReference>
<dbReference type="GO" id="GO:0046872">
    <property type="term" value="F:metal ion binding"/>
    <property type="evidence" value="ECO:0007669"/>
    <property type="project" value="UniProtKB-KW"/>
</dbReference>
<keyword evidence="9" id="KW-1185">Reference proteome</keyword>
<sequence length="661" mass="74057">MGYCIRCGNLSHGDKCGKCRGKIVASIATGLTTEKRRVSNGDKWKSQYAESILSEPFGSTASTLRSKRDSTYLTASVLASNNRRPSLPLHKTCVTCKKQLSYDSAFLNGNVQHCGTCRPPDACVSCTETVSEEEAFYSQNQLWHRGCFRCQGCHKLLEDCTQVDRYKQPLCENCSKEDEMTSRPSSSASTPLMSPLEKSSLPQLQTSPTSTVSSRDQFDSIRIRTPSDDLSSFGTLSSLSSSVRPTRAISPVGFTGTRPPITSQLFQQYQKSLQEQQKNQQPIFIASSEDQPLLISSLSQPQPPPTPPKRYPSTPTRQQQSITPLATRSIVPTKDPSKRHSYGNDGNFSEKQYQQQQQQQESQIEPIRSSSTKQVTQNNKPSKKPAKEKRVCFKCLKTLRGRRIKAPTATGDAWYHYDCLTCAGCDLHFTDTEIVVEGTDIYHPQCRGVTIKPKEEPLFTCHACELPIQDKQCLKDGTKLFHHQCFTCHDCHNVLPPDQPFYDMNGSLHCEACARKRTISSSALAARAQQRLQQNSNTNNNRRSSPRASLSTPLVRTNTRETSFDEAEEEDSPSEIFRQRQSRAFPKLGGSRMCPRCRQSIAIMDDSPGPRATRWHKKCLRCAGCRKQMDSGAKVTEGPDGEWLVHCRNCMDKNTTEAYVR</sequence>
<proteinExistence type="predicted"/>
<dbReference type="RefSeq" id="XP_018283867.1">
    <property type="nucleotide sequence ID" value="XM_018437577.1"/>
</dbReference>
<dbReference type="GO" id="GO:0003712">
    <property type="term" value="F:transcription coregulator activity"/>
    <property type="evidence" value="ECO:0007669"/>
    <property type="project" value="TreeGrafter"/>
</dbReference>
<feature type="region of interest" description="Disordered" evidence="6">
    <location>
        <begin position="295"/>
        <end position="385"/>
    </location>
</feature>
<feature type="compositionally biased region" description="Low complexity" evidence="6">
    <location>
        <begin position="524"/>
        <end position="551"/>
    </location>
</feature>
<feature type="compositionally biased region" description="Low complexity" evidence="6">
    <location>
        <begin position="352"/>
        <end position="363"/>
    </location>
</feature>
<feature type="compositionally biased region" description="Polar residues" evidence="6">
    <location>
        <begin position="368"/>
        <end position="380"/>
    </location>
</feature>
<dbReference type="SMART" id="SM00132">
    <property type="entry name" value="LIM"/>
    <property type="match status" value="4"/>
</dbReference>
<feature type="compositionally biased region" description="Acidic residues" evidence="6">
    <location>
        <begin position="564"/>
        <end position="573"/>
    </location>
</feature>
<name>A0A167JED5_PHYB8</name>
<dbReference type="PANTHER" id="PTHR24205">
    <property type="entry name" value="FOUR AND A HALF LIM DOMAINS PROTEIN"/>
    <property type="match status" value="1"/>
</dbReference>
<protein>
    <recommendedName>
        <fullName evidence="7">LIM zinc-binding domain-containing protein</fullName>
    </recommendedName>
</protein>
<evidence type="ECO:0000256" key="1">
    <source>
        <dbReference type="ARBA" id="ARBA00022723"/>
    </source>
</evidence>
<dbReference type="InParanoid" id="A0A167JED5"/>
<dbReference type="GO" id="GO:0005634">
    <property type="term" value="C:nucleus"/>
    <property type="evidence" value="ECO:0007669"/>
    <property type="project" value="TreeGrafter"/>
</dbReference>
<feature type="compositionally biased region" description="Polar residues" evidence="6">
    <location>
        <begin position="317"/>
        <end position="326"/>
    </location>
</feature>
<evidence type="ECO:0000256" key="3">
    <source>
        <dbReference type="ARBA" id="ARBA00022833"/>
    </source>
</evidence>
<evidence type="ECO:0000313" key="8">
    <source>
        <dbReference type="EMBL" id="OAD65827.1"/>
    </source>
</evidence>
<feature type="compositionally biased region" description="Pro residues" evidence="6">
    <location>
        <begin position="301"/>
        <end position="310"/>
    </location>
</feature>
<dbReference type="InterPro" id="IPR001781">
    <property type="entry name" value="Znf_LIM"/>
</dbReference>
<dbReference type="PANTHER" id="PTHR24205:SF16">
    <property type="entry name" value="GH01042P-RELATED"/>
    <property type="match status" value="1"/>
</dbReference>
<feature type="domain" description="LIM zinc-binding" evidence="7">
    <location>
        <begin position="592"/>
        <end position="657"/>
    </location>
</feature>
<dbReference type="Gene3D" id="2.10.110.10">
    <property type="entry name" value="Cysteine Rich Protein"/>
    <property type="match status" value="4"/>
</dbReference>
<feature type="compositionally biased region" description="Basic and acidic residues" evidence="6">
    <location>
        <begin position="216"/>
        <end position="227"/>
    </location>
</feature>
<gene>
    <name evidence="8" type="ORF">PHYBLDRAFT_175790</name>
</gene>
<evidence type="ECO:0000256" key="4">
    <source>
        <dbReference type="ARBA" id="ARBA00023038"/>
    </source>
</evidence>
<dbReference type="CDD" id="cd08368">
    <property type="entry name" value="LIM"/>
    <property type="match status" value="2"/>
</dbReference>
<evidence type="ECO:0000256" key="2">
    <source>
        <dbReference type="ARBA" id="ARBA00022737"/>
    </source>
</evidence>
<dbReference type="Pfam" id="PF00412">
    <property type="entry name" value="LIM"/>
    <property type="match status" value="3"/>
</dbReference>
<feature type="compositionally biased region" description="Low complexity" evidence="6">
    <location>
        <begin position="228"/>
        <end position="242"/>
    </location>
</feature>
<keyword evidence="1 5" id="KW-0479">Metal-binding</keyword>
<evidence type="ECO:0000256" key="5">
    <source>
        <dbReference type="PROSITE-ProRule" id="PRU00125"/>
    </source>
</evidence>
<accession>A0A167JED5</accession>
<dbReference type="GeneID" id="28998483"/>
<keyword evidence="2" id="KW-0677">Repeat</keyword>
<feature type="compositionally biased region" description="Polar residues" evidence="6">
    <location>
        <begin position="182"/>
        <end position="192"/>
    </location>
</feature>
<evidence type="ECO:0000259" key="7">
    <source>
        <dbReference type="PROSITE" id="PS50023"/>
    </source>
</evidence>